<dbReference type="GO" id="GO:0005385">
    <property type="term" value="F:zinc ion transmembrane transporter activity"/>
    <property type="evidence" value="ECO:0007669"/>
    <property type="project" value="TreeGrafter"/>
</dbReference>
<feature type="transmembrane region" description="Helical" evidence="8">
    <location>
        <begin position="160"/>
        <end position="181"/>
    </location>
</feature>
<keyword evidence="6" id="KW-0406">Ion transport</keyword>
<dbReference type="InterPro" id="IPR036837">
    <property type="entry name" value="Cation_efflux_CTD_sf"/>
</dbReference>
<comment type="similarity">
    <text evidence="2">Belongs to the cation diffusion facilitator (CDF) transporter (TC 2.A.4) family. SLC30A subfamily.</text>
</comment>
<dbReference type="EMBL" id="AMFJ01034274">
    <property type="protein sequence ID" value="EKD29774.1"/>
    <property type="molecule type" value="Genomic_DNA"/>
</dbReference>
<evidence type="ECO:0000259" key="10">
    <source>
        <dbReference type="Pfam" id="PF16916"/>
    </source>
</evidence>
<dbReference type="SUPFAM" id="SSF160240">
    <property type="entry name" value="Cation efflux protein cytoplasmic domain-like"/>
    <property type="match status" value="1"/>
</dbReference>
<feature type="domain" description="Cation efflux protein transmembrane" evidence="9">
    <location>
        <begin position="27"/>
        <end position="214"/>
    </location>
</feature>
<dbReference type="Pfam" id="PF01545">
    <property type="entry name" value="Cation_efflux"/>
    <property type="match status" value="1"/>
</dbReference>
<evidence type="ECO:0000256" key="2">
    <source>
        <dbReference type="ARBA" id="ARBA00008873"/>
    </source>
</evidence>
<comment type="caution">
    <text evidence="11">The sequence shown here is derived from an EMBL/GenBank/DDBJ whole genome shotgun (WGS) entry which is preliminary data.</text>
</comment>
<dbReference type="InterPro" id="IPR027469">
    <property type="entry name" value="Cation_efflux_TMD_sf"/>
</dbReference>
<dbReference type="InterPro" id="IPR058533">
    <property type="entry name" value="Cation_efflux_TM"/>
</dbReference>
<dbReference type="GO" id="GO:0005886">
    <property type="term" value="C:plasma membrane"/>
    <property type="evidence" value="ECO:0007669"/>
    <property type="project" value="TreeGrafter"/>
</dbReference>
<dbReference type="NCBIfam" id="TIGR01297">
    <property type="entry name" value="CDF"/>
    <property type="match status" value="1"/>
</dbReference>
<dbReference type="Gene3D" id="1.20.1510.10">
    <property type="entry name" value="Cation efflux protein transmembrane domain"/>
    <property type="match status" value="1"/>
</dbReference>
<evidence type="ECO:0000256" key="1">
    <source>
        <dbReference type="ARBA" id="ARBA00004141"/>
    </source>
</evidence>
<accession>K1YWU6</accession>
<feature type="transmembrane region" description="Helical" evidence="8">
    <location>
        <begin position="124"/>
        <end position="148"/>
    </location>
</feature>
<organism evidence="11">
    <name type="scientific">uncultured bacterium</name>
    <name type="common">gcode 4</name>
    <dbReference type="NCBI Taxonomy" id="1234023"/>
    <lineage>
        <taxon>Bacteria</taxon>
        <taxon>environmental samples</taxon>
    </lineage>
</organism>
<dbReference type="InterPro" id="IPR027470">
    <property type="entry name" value="Cation_efflux_CTD"/>
</dbReference>
<dbReference type="InterPro" id="IPR002524">
    <property type="entry name" value="Cation_efflux"/>
</dbReference>
<evidence type="ECO:0000256" key="4">
    <source>
        <dbReference type="ARBA" id="ARBA00022692"/>
    </source>
</evidence>
<gene>
    <name evidence="11" type="ORF">ACD_78C00274G0001</name>
</gene>
<keyword evidence="3" id="KW-0813">Transport</keyword>
<dbReference type="PANTHER" id="PTHR11562:SF17">
    <property type="entry name" value="RE54080P-RELATED"/>
    <property type="match status" value="1"/>
</dbReference>
<evidence type="ECO:0000256" key="6">
    <source>
        <dbReference type="ARBA" id="ARBA00023065"/>
    </source>
</evidence>
<dbReference type="PANTHER" id="PTHR11562">
    <property type="entry name" value="CATION EFFLUX PROTEIN/ ZINC TRANSPORTER"/>
    <property type="match status" value="1"/>
</dbReference>
<dbReference type="Pfam" id="PF16916">
    <property type="entry name" value="ZT_dimer"/>
    <property type="match status" value="1"/>
</dbReference>
<sequence length="304" mass="33597">MSDHSNHDSHKDHDHSHGVKSLSSIFFIAIGLNIAFTLIEAFFGLRIHSLALLSDAGHNAMDVLNLVLSGMALWVSKVKSTETFTYGYKRASVFAAFVNSVLLVVTALYIIYEAFVRLSQPMETVWSTMMAVAGVGIFINGLSGWLLMRGNKEDINVKSAYLHLLADALVSLGVVIGWAIIYFTGYAIIDPIISIIVSVIMIASVVDLLKKSIRMNFDGVPKGIDVQWIKNELLGIPGVSDVYHLHVWSLSTTENAMTVHVVIGEQENETKIKNTVRHGLLHRNVHHVTIETEREKCKDGQCGQ</sequence>
<evidence type="ECO:0000256" key="5">
    <source>
        <dbReference type="ARBA" id="ARBA00022989"/>
    </source>
</evidence>
<keyword evidence="5 8" id="KW-1133">Transmembrane helix</keyword>
<evidence type="ECO:0000256" key="7">
    <source>
        <dbReference type="ARBA" id="ARBA00023136"/>
    </source>
</evidence>
<name>K1YWU6_9BACT</name>
<feature type="transmembrane region" description="Helical" evidence="8">
    <location>
        <begin position="187"/>
        <end position="209"/>
    </location>
</feature>
<feature type="transmembrane region" description="Helical" evidence="8">
    <location>
        <begin position="21"/>
        <end position="43"/>
    </location>
</feature>
<proteinExistence type="inferred from homology"/>
<feature type="domain" description="Cation efflux protein cytoplasmic" evidence="10">
    <location>
        <begin position="221"/>
        <end position="293"/>
    </location>
</feature>
<protein>
    <submittedName>
        <fullName evidence="11">Cation efflux system protein</fullName>
    </submittedName>
</protein>
<keyword evidence="4 8" id="KW-0812">Transmembrane</keyword>
<comment type="subcellular location">
    <subcellularLocation>
        <location evidence="1">Membrane</location>
        <topology evidence="1">Multi-pass membrane protein</topology>
    </subcellularLocation>
</comment>
<evidence type="ECO:0000313" key="11">
    <source>
        <dbReference type="EMBL" id="EKD29774.1"/>
    </source>
</evidence>
<evidence type="ECO:0000259" key="9">
    <source>
        <dbReference type="Pfam" id="PF01545"/>
    </source>
</evidence>
<feature type="transmembrane region" description="Helical" evidence="8">
    <location>
        <begin position="91"/>
        <end position="112"/>
    </location>
</feature>
<evidence type="ECO:0000256" key="3">
    <source>
        <dbReference type="ARBA" id="ARBA00022448"/>
    </source>
</evidence>
<reference evidence="11" key="1">
    <citation type="journal article" date="2012" name="Science">
        <title>Fermentation, hydrogen, and sulfur metabolism in multiple uncultivated bacterial phyla.</title>
        <authorList>
            <person name="Wrighton K.C."/>
            <person name="Thomas B.C."/>
            <person name="Sharon I."/>
            <person name="Miller C.S."/>
            <person name="Castelle C.J."/>
            <person name="VerBerkmoes N.C."/>
            <person name="Wilkins M.J."/>
            <person name="Hettich R.L."/>
            <person name="Lipton M.S."/>
            <person name="Williams K.H."/>
            <person name="Long P.E."/>
            <person name="Banfield J.F."/>
        </authorList>
    </citation>
    <scope>NUCLEOTIDE SEQUENCE [LARGE SCALE GENOMIC DNA]</scope>
</reference>
<dbReference type="AlphaFoldDB" id="K1YWU6"/>
<keyword evidence="7 8" id="KW-0472">Membrane</keyword>
<evidence type="ECO:0000256" key="8">
    <source>
        <dbReference type="SAM" id="Phobius"/>
    </source>
</evidence>
<dbReference type="SUPFAM" id="SSF161111">
    <property type="entry name" value="Cation efflux protein transmembrane domain-like"/>
    <property type="match status" value="1"/>
</dbReference>
<dbReference type="InterPro" id="IPR050681">
    <property type="entry name" value="CDF/SLC30A"/>
</dbReference>